<reference evidence="4 5" key="1">
    <citation type="journal article" date="2016" name="Nat. Commun.">
        <title>Thousands of microbial genomes shed light on interconnected biogeochemical processes in an aquifer system.</title>
        <authorList>
            <person name="Anantharaman K."/>
            <person name="Brown C.T."/>
            <person name="Hug L.A."/>
            <person name="Sharon I."/>
            <person name="Castelle C.J."/>
            <person name="Probst A.J."/>
            <person name="Thomas B.C."/>
            <person name="Singh A."/>
            <person name="Wilkins M.J."/>
            <person name="Karaoz U."/>
            <person name="Brodie E.L."/>
            <person name="Williams K.H."/>
            <person name="Hubbard S.S."/>
            <person name="Banfield J.F."/>
        </authorList>
    </citation>
    <scope>NUCLEOTIDE SEQUENCE [LARGE SCALE GENOMIC DNA]</scope>
</reference>
<organism evidence="4 5">
    <name type="scientific">Candidatus Sungbacteria bacterium RIFCSPHIGHO2_02_FULL_51_29</name>
    <dbReference type="NCBI Taxonomy" id="1802273"/>
    <lineage>
        <taxon>Bacteria</taxon>
        <taxon>Candidatus Sungiibacteriota</taxon>
    </lineage>
</organism>
<feature type="transmembrane region" description="Helical" evidence="2">
    <location>
        <begin position="145"/>
        <end position="168"/>
    </location>
</feature>
<evidence type="ECO:0000259" key="3">
    <source>
        <dbReference type="Pfam" id="PF01478"/>
    </source>
</evidence>
<dbReference type="GO" id="GO:0006465">
    <property type="term" value="P:signal peptide processing"/>
    <property type="evidence" value="ECO:0007669"/>
    <property type="project" value="TreeGrafter"/>
</dbReference>
<dbReference type="GO" id="GO:0004190">
    <property type="term" value="F:aspartic-type endopeptidase activity"/>
    <property type="evidence" value="ECO:0007669"/>
    <property type="project" value="InterPro"/>
</dbReference>
<keyword evidence="2" id="KW-0812">Transmembrane</keyword>
<keyword evidence="2" id="KW-0472">Membrane</keyword>
<dbReference type="InterPro" id="IPR050882">
    <property type="entry name" value="Prepilin_peptidase/N-MTase"/>
</dbReference>
<evidence type="ECO:0000256" key="1">
    <source>
        <dbReference type="ARBA" id="ARBA00005801"/>
    </source>
</evidence>
<evidence type="ECO:0000256" key="2">
    <source>
        <dbReference type="SAM" id="Phobius"/>
    </source>
</evidence>
<feature type="transmembrane region" description="Helical" evidence="2">
    <location>
        <begin position="36"/>
        <end position="55"/>
    </location>
</feature>
<accession>A0A1G2KUZ5</accession>
<feature type="transmembrane region" description="Helical" evidence="2">
    <location>
        <begin position="100"/>
        <end position="133"/>
    </location>
</feature>
<sequence>MLIDYLYVSEFVSLLYYFAFAVFLIVIFAYDVKHMIIPDFATAGIAALACIGWAVRFFSGSASTSDIGMTAGVAMLALIVFGGIWGISRGNAMGFGDVKLAPVLVLFLGGLKGGIAILLSFWVGALVGIMVVIIKRGTLKSKIPFGPYLAFGAFVSLVWGDGLANTYFRLLGV</sequence>
<gene>
    <name evidence="4" type="ORF">A3C16_04955</name>
</gene>
<keyword evidence="2" id="KW-1133">Transmembrane helix</keyword>
<evidence type="ECO:0000313" key="5">
    <source>
        <dbReference type="Proteomes" id="UP000177811"/>
    </source>
</evidence>
<comment type="similarity">
    <text evidence="1">Belongs to the peptidase A24 family.</text>
</comment>
<dbReference type="AlphaFoldDB" id="A0A1G2KUZ5"/>
<dbReference type="InterPro" id="IPR000045">
    <property type="entry name" value="Prepilin_IV_endopep_pep"/>
</dbReference>
<protein>
    <recommendedName>
        <fullName evidence="3">Prepilin type IV endopeptidase peptidase domain-containing protein</fullName>
    </recommendedName>
</protein>
<feature type="domain" description="Prepilin type IV endopeptidase peptidase" evidence="3">
    <location>
        <begin position="19"/>
        <end position="129"/>
    </location>
</feature>
<proteinExistence type="inferred from homology"/>
<comment type="caution">
    <text evidence="4">The sequence shown here is derived from an EMBL/GenBank/DDBJ whole genome shotgun (WGS) entry which is preliminary data.</text>
</comment>
<evidence type="ECO:0000313" key="4">
    <source>
        <dbReference type="EMBL" id="OHA02452.1"/>
    </source>
</evidence>
<feature type="transmembrane region" description="Helical" evidence="2">
    <location>
        <begin position="67"/>
        <end position="88"/>
    </location>
</feature>
<name>A0A1G2KUZ5_9BACT</name>
<dbReference type="Pfam" id="PF01478">
    <property type="entry name" value="Peptidase_A24"/>
    <property type="match status" value="1"/>
</dbReference>
<feature type="transmembrane region" description="Helical" evidence="2">
    <location>
        <begin position="12"/>
        <end position="30"/>
    </location>
</feature>
<dbReference type="Proteomes" id="UP000177811">
    <property type="component" value="Unassembled WGS sequence"/>
</dbReference>
<dbReference type="PANTHER" id="PTHR30487">
    <property type="entry name" value="TYPE 4 PREPILIN-LIKE PROTEINS LEADER PEPTIDE-PROCESSING ENZYME"/>
    <property type="match status" value="1"/>
</dbReference>
<dbReference type="Gene3D" id="1.20.120.1220">
    <property type="match status" value="1"/>
</dbReference>
<dbReference type="PANTHER" id="PTHR30487:SF0">
    <property type="entry name" value="PREPILIN LEADER PEPTIDASE_N-METHYLTRANSFERASE-RELATED"/>
    <property type="match status" value="1"/>
</dbReference>
<dbReference type="GO" id="GO:0005886">
    <property type="term" value="C:plasma membrane"/>
    <property type="evidence" value="ECO:0007669"/>
    <property type="project" value="TreeGrafter"/>
</dbReference>
<dbReference type="EMBL" id="MHQL01000035">
    <property type="protein sequence ID" value="OHA02452.1"/>
    <property type="molecule type" value="Genomic_DNA"/>
</dbReference>